<dbReference type="AlphaFoldDB" id="A0A502FVS7"/>
<dbReference type="InterPro" id="IPR014710">
    <property type="entry name" value="RmlC-like_jellyroll"/>
</dbReference>
<feature type="domain" description="Cyclic nucleotide-binding" evidence="1">
    <location>
        <begin position="34"/>
        <end position="83"/>
    </location>
</feature>
<dbReference type="CDD" id="cd00038">
    <property type="entry name" value="CAP_ED"/>
    <property type="match status" value="1"/>
</dbReference>
<dbReference type="InterPro" id="IPR000595">
    <property type="entry name" value="cNMP-bd_dom"/>
</dbReference>
<gene>
    <name evidence="2" type="ORF">EAH89_15565</name>
</gene>
<dbReference type="EMBL" id="RCZP01000015">
    <property type="protein sequence ID" value="TPG53628.1"/>
    <property type="molecule type" value="Genomic_DNA"/>
</dbReference>
<keyword evidence="3" id="KW-1185">Reference proteome</keyword>
<evidence type="ECO:0000259" key="1">
    <source>
        <dbReference type="Pfam" id="PF00027"/>
    </source>
</evidence>
<reference evidence="2 3" key="1">
    <citation type="journal article" date="2019" name="Environ. Microbiol.">
        <title>Species interactions and distinct microbial communities in high Arctic permafrost affected cryosols are associated with the CH4 and CO2 gas fluxes.</title>
        <authorList>
            <person name="Altshuler I."/>
            <person name="Hamel J."/>
            <person name="Turney S."/>
            <person name="Magnuson E."/>
            <person name="Levesque R."/>
            <person name="Greer C."/>
            <person name="Whyte L.G."/>
        </authorList>
    </citation>
    <scope>NUCLEOTIDE SEQUENCE [LARGE SCALE GENOMIC DNA]</scope>
    <source>
        <strain evidence="2 3">S9.3B</strain>
    </source>
</reference>
<comment type="caution">
    <text evidence="2">The sequence shown here is derived from an EMBL/GenBank/DDBJ whole genome shotgun (WGS) entry which is preliminary data.</text>
</comment>
<dbReference type="Pfam" id="PF00027">
    <property type="entry name" value="cNMP_binding"/>
    <property type="match status" value="1"/>
</dbReference>
<dbReference type="Gene3D" id="2.60.120.10">
    <property type="entry name" value="Jelly Rolls"/>
    <property type="match status" value="1"/>
</dbReference>
<name>A0A502FVS7_9PROT</name>
<organism evidence="2 3">
    <name type="scientific">Muricoccus nepalensis</name>
    <dbReference type="NCBI Taxonomy" id="1854500"/>
    <lineage>
        <taxon>Bacteria</taxon>
        <taxon>Pseudomonadati</taxon>
        <taxon>Pseudomonadota</taxon>
        <taxon>Alphaproteobacteria</taxon>
        <taxon>Acetobacterales</taxon>
        <taxon>Roseomonadaceae</taxon>
        <taxon>Muricoccus</taxon>
    </lineage>
</organism>
<proteinExistence type="predicted"/>
<evidence type="ECO:0000313" key="2">
    <source>
        <dbReference type="EMBL" id="TPG53628.1"/>
    </source>
</evidence>
<dbReference type="InterPro" id="IPR018490">
    <property type="entry name" value="cNMP-bd_dom_sf"/>
</dbReference>
<sequence length="105" mass="12118">MVMKMEQYRRFSDDDRRLLNDLTSKHQRECGLREDIIREGEHSPDIHIVMSGPACRYKLLENGNRQIMAFLVPGDPCDAEIFILKEMDHSIGSLAPSVIAWCRVT</sequence>
<accession>A0A502FVS7</accession>
<protein>
    <submittedName>
        <fullName evidence="2">Cyclic nucleotide-binding domain-containing protein</fullName>
    </submittedName>
</protein>
<dbReference type="SUPFAM" id="SSF51206">
    <property type="entry name" value="cAMP-binding domain-like"/>
    <property type="match status" value="1"/>
</dbReference>
<dbReference type="Proteomes" id="UP000317078">
    <property type="component" value="Unassembled WGS sequence"/>
</dbReference>
<evidence type="ECO:0000313" key="3">
    <source>
        <dbReference type="Proteomes" id="UP000317078"/>
    </source>
</evidence>